<dbReference type="SUPFAM" id="SSF46785">
    <property type="entry name" value="Winged helix' DNA-binding domain"/>
    <property type="match status" value="1"/>
</dbReference>
<keyword evidence="3" id="KW-0804">Transcription</keyword>
<dbReference type="PROSITE" id="PS50995">
    <property type="entry name" value="HTH_MARR_2"/>
    <property type="match status" value="1"/>
</dbReference>
<dbReference type="Gene3D" id="1.10.10.10">
    <property type="entry name" value="Winged helix-like DNA-binding domain superfamily/Winged helix DNA-binding domain"/>
    <property type="match status" value="1"/>
</dbReference>
<dbReference type="Pfam" id="PF01047">
    <property type="entry name" value="MarR"/>
    <property type="match status" value="1"/>
</dbReference>
<dbReference type="InterPro" id="IPR036390">
    <property type="entry name" value="WH_DNA-bd_sf"/>
</dbReference>
<keyword evidence="6" id="KW-1185">Reference proteome</keyword>
<sequence length="152" mass="16678">MAASRVFVGITARSLAAVEGDITLPQFRALAVLAVRGSRRGSDIAEELQVNPSTATRMLDRLARKGLIRRSRSTTDRRVVKVRLTPAGHDIVEQVVTRRHAEVERLVAVTEDLWQPAVTAALTAFAHAAGEMSEQDWWLGWGAHQDDLATAE</sequence>
<name>A0ABS7BDP5_9ACTN</name>
<dbReference type="InterPro" id="IPR039422">
    <property type="entry name" value="MarR/SlyA-like"/>
</dbReference>
<reference evidence="5 6" key="1">
    <citation type="journal article" date="2013" name="Antonie Van Leeuwenhoek">
        <title>Actinoplanes hulinensis sp. nov., a novel actinomycete isolated from soybean root (Glycine max (L.) Merr).</title>
        <authorList>
            <person name="Shen Y."/>
            <person name="Liu C."/>
            <person name="Wang X."/>
            <person name="Zhao J."/>
            <person name="Jia F."/>
            <person name="Zhang Y."/>
            <person name="Wang L."/>
            <person name="Yang D."/>
            <person name="Xiang W."/>
        </authorList>
    </citation>
    <scope>NUCLEOTIDE SEQUENCE [LARGE SCALE GENOMIC DNA]</scope>
    <source>
        <strain evidence="5 6">NEAU-M9</strain>
    </source>
</reference>
<feature type="domain" description="HTH marR-type" evidence="4">
    <location>
        <begin position="1"/>
        <end position="134"/>
    </location>
</feature>
<accession>A0ABS7BDP5</accession>
<proteinExistence type="predicted"/>
<evidence type="ECO:0000256" key="1">
    <source>
        <dbReference type="ARBA" id="ARBA00023015"/>
    </source>
</evidence>
<dbReference type="InterPro" id="IPR023187">
    <property type="entry name" value="Tscrpt_reg_MarR-type_CS"/>
</dbReference>
<evidence type="ECO:0000313" key="5">
    <source>
        <dbReference type="EMBL" id="MBW6439100.1"/>
    </source>
</evidence>
<keyword evidence="1" id="KW-0805">Transcription regulation</keyword>
<dbReference type="PROSITE" id="PS01117">
    <property type="entry name" value="HTH_MARR_1"/>
    <property type="match status" value="1"/>
</dbReference>
<dbReference type="PRINTS" id="PR00598">
    <property type="entry name" value="HTHMARR"/>
</dbReference>
<keyword evidence="2" id="KW-0238">DNA-binding</keyword>
<comment type="caution">
    <text evidence="5">The sequence shown here is derived from an EMBL/GenBank/DDBJ whole genome shotgun (WGS) entry which is preliminary data.</text>
</comment>
<dbReference type="PANTHER" id="PTHR33164">
    <property type="entry name" value="TRANSCRIPTIONAL REGULATOR, MARR FAMILY"/>
    <property type="match status" value="1"/>
</dbReference>
<gene>
    <name evidence="5" type="ORF">KZ829_35765</name>
</gene>
<protein>
    <submittedName>
        <fullName evidence="5">MarR family transcriptional regulator</fullName>
    </submittedName>
</protein>
<dbReference type="PANTHER" id="PTHR33164:SF94">
    <property type="entry name" value="TRANSCRIPTIONAL REGULATORY PROTEIN-RELATED"/>
    <property type="match status" value="1"/>
</dbReference>
<dbReference type="Proteomes" id="UP001519863">
    <property type="component" value="Unassembled WGS sequence"/>
</dbReference>
<dbReference type="InterPro" id="IPR036388">
    <property type="entry name" value="WH-like_DNA-bd_sf"/>
</dbReference>
<evidence type="ECO:0000256" key="3">
    <source>
        <dbReference type="ARBA" id="ARBA00023163"/>
    </source>
</evidence>
<dbReference type="EMBL" id="JAHXZI010000024">
    <property type="protein sequence ID" value="MBW6439100.1"/>
    <property type="molecule type" value="Genomic_DNA"/>
</dbReference>
<dbReference type="SMART" id="SM00347">
    <property type="entry name" value="HTH_MARR"/>
    <property type="match status" value="1"/>
</dbReference>
<evidence type="ECO:0000259" key="4">
    <source>
        <dbReference type="PROSITE" id="PS50995"/>
    </source>
</evidence>
<organism evidence="5 6">
    <name type="scientific">Actinoplanes hulinensis</name>
    <dbReference type="NCBI Taxonomy" id="1144547"/>
    <lineage>
        <taxon>Bacteria</taxon>
        <taxon>Bacillati</taxon>
        <taxon>Actinomycetota</taxon>
        <taxon>Actinomycetes</taxon>
        <taxon>Micromonosporales</taxon>
        <taxon>Micromonosporaceae</taxon>
        <taxon>Actinoplanes</taxon>
    </lineage>
</organism>
<evidence type="ECO:0000313" key="6">
    <source>
        <dbReference type="Proteomes" id="UP001519863"/>
    </source>
</evidence>
<evidence type="ECO:0000256" key="2">
    <source>
        <dbReference type="ARBA" id="ARBA00023125"/>
    </source>
</evidence>
<dbReference type="InterPro" id="IPR000835">
    <property type="entry name" value="HTH_MarR-typ"/>
</dbReference>